<gene>
    <name evidence="1" type="ORF">O181_010469</name>
</gene>
<dbReference type="EMBL" id="AVOT02002536">
    <property type="protein sequence ID" value="MBW0470754.1"/>
    <property type="molecule type" value="Genomic_DNA"/>
</dbReference>
<keyword evidence="2" id="KW-1185">Reference proteome</keyword>
<proteinExistence type="predicted"/>
<name>A0A9Q3GKV8_9BASI</name>
<organism evidence="1 2">
    <name type="scientific">Austropuccinia psidii MF-1</name>
    <dbReference type="NCBI Taxonomy" id="1389203"/>
    <lineage>
        <taxon>Eukaryota</taxon>
        <taxon>Fungi</taxon>
        <taxon>Dikarya</taxon>
        <taxon>Basidiomycota</taxon>
        <taxon>Pucciniomycotina</taxon>
        <taxon>Pucciniomycetes</taxon>
        <taxon>Pucciniales</taxon>
        <taxon>Sphaerophragmiaceae</taxon>
        <taxon>Austropuccinia</taxon>
    </lineage>
</organism>
<sequence>MRYSFLGHFTITRLVGNNSVEVRHTEESSRKHLVFQVSLLKPYQDTGEDKFPPKIKTWIPPDIVEVENLPVPVKRIIQCRKIIINGNDHQQFLVRLTNQASDKEKSPVED</sequence>
<protein>
    <submittedName>
        <fullName evidence="1">Uncharacterized protein</fullName>
    </submittedName>
</protein>
<dbReference type="Proteomes" id="UP000765509">
    <property type="component" value="Unassembled WGS sequence"/>
</dbReference>
<reference evidence="1" key="1">
    <citation type="submission" date="2021-03" db="EMBL/GenBank/DDBJ databases">
        <title>Draft genome sequence of rust myrtle Austropuccinia psidii MF-1, a brazilian biotype.</title>
        <authorList>
            <person name="Quecine M.C."/>
            <person name="Pachon D.M.R."/>
            <person name="Bonatelli M.L."/>
            <person name="Correr F.H."/>
            <person name="Franceschini L.M."/>
            <person name="Leite T.F."/>
            <person name="Margarido G.R.A."/>
            <person name="Almeida C.A."/>
            <person name="Ferrarezi J.A."/>
            <person name="Labate C.A."/>
        </authorList>
    </citation>
    <scope>NUCLEOTIDE SEQUENCE</scope>
    <source>
        <strain evidence="1">MF-1</strain>
    </source>
</reference>
<accession>A0A9Q3GKV8</accession>
<dbReference type="AlphaFoldDB" id="A0A9Q3GKV8"/>
<comment type="caution">
    <text evidence="1">The sequence shown here is derived from an EMBL/GenBank/DDBJ whole genome shotgun (WGS) entry which is preliminary data.</text>
</comment>
<evidence type="ECO:0000313" key="1">
    <source>
        <dbReference type="EMBL" id="MBW0470754.1"/>
    </source>
</evidence>
<evidence type="ECO:0000313" key="2">
    <source>
        <dbReference type="Proteomes" id="UP000765509"/>
    </source>
</evidence>